<accession>A0A060RBB2</accession>
<dbReference type="Pfam" id="PF05036">
    <property type="entry name" value="SPOR"/>
    <property type="match status" value="1"/>
</dbReference>
<name>A0A060RBB2_9BACT</name>
<feature type="coiled-coil region" evidence="1">
    <location>
        <begin position="8"/>
        <end position="65"/>
    </location>
</feature>
<dbReference type="Proteomes" id="UP000027616">
    <property type="component" value="Chromosome I"/>
</dbReference>
<protein>
    <recommendedName>
        <fullName evidence="2">SPOR domain-containing protein</fullName>
    </recommendedName>
</protein>
<feature type="domain" description="SPOR" evidence="2">
    <location>
        <begin position="146"/>
        <end position="210"/>
    </location>
</feature>
<dbReference type="AlphaFoldDB" id="A0A060RBB2"/>
<keyword evidence="1" id="KW-0175">Coiled coil</keyword>
<evidence type="ECO:0000259" key="2">
    <source>
        <dbReference type="Pfam" id="PF05036"/>
    </source>
</evidence>
<organism evidence="3 4">
    <name type="scientific">Mucinivorans hirudinis</name>
    <dbReference type="NCBI Taxonomy" id="1433126"/>
    <lineage>
        <taxon>Bacteria</taxon>
        <taxon>Pseudomonadati</taxon>
        <taxon>Bacteroidota</taxon>
        <taxon>Bacteroidia</taxon>
        <taxon>Bacteroidales</taxon>
        <taxon>Rikenellaceae</taxon>
        <taxon>Mucinivorans</taxon>
    </lineage>
</organism>
<gene>
    <name evidence="3" type="ORF">BN938_2870</name>
</gene>
<dbReference type="GO" id="GO:0042834">
    <property type="term" value="F:peptidoglycan binding"/>
    <property type="evidence" value="ECO:0007669"/>
    <property type="project" value="InterPro"/>
</dbReference>
<evidence type="ECO:0000256" key="1">
    <source>
        <dbReference type="SAM" id="Coils"/>
    </source>
</evidence>
<reference evidence="3 4" key="1">
    <citation type="journal article" date="2015" name="Genome Announc.">
        <title>Complete Genome Sequence of the Novel Leech Symbiont Mucinivorans hirudinis M3T.</title>
        <authorList>
            <person name="Nelson M.C."/>
            <person name="Bomar L."/>
            <person name="Graf J."/>
        </authorList>
    </citation>
    <scope>NUCLEOTIDE SEQUENCE [LARGE SCALE GENOMIC DNA]</scope>
    <source>
        <strain evidence="4">M3</strain>
    </source>
</reference>
<dbReference type="InterPro" id="IPR007730">
    <property type="entry name" value="SPOR-like_dom"/>
</dbReference>
<dbReference type="STRING" id="1433126.BN938_2870"/>
<evidence type="ECO:0000313" key="3">
    <source>
        <dbReference type="EMBL" id="CDN32936.1"/>
    </source>
</evidence>
<dbReference type="KEGG" id="rbc:BN938_2870"/>
<evidence type="ECO:0000313" key="4">
    <source>
        <dbReference type="Proteomes" id="UP000027616"/>
    </source>
</evidence>
<dbReference type="EMBL" id="HG934468">
    <property type="protein sequence ID" value="CDN32936.1"/>
    <property type="molecule type" value="Genomic_DNA"/>
</dbReference>
<keyword evidence="4" id="KW-1185">Reference proteome</keyword>
<sequence length="229" mass="25714">MNAGYTSEAQMRRNYEALSAKREGLEKQIAILNNEMFAAKNQSAAKKIRKEINALQNEYDITLRMLTTYPLKITNPEVAKAQVQTDRAEFARVIEQKTEQKMAAVDQDKEAVKDVSDPELRRAYEKYQRQGELPDASPQTPSLTTYFTVQIGSGKGGQARTFKGLGAQSVEEKRVGTTSVYVVGQYSTREQADDACRDIRSKTKYKDAFIAAFSGERKISLTEAAHLLR</sequence>
<proteinExistence type="predicted"/>
<dbReference type="HOGENOM" id="CLU_1208705_0_0_10"/>